<evidence type="ECO:0000313" key="1">
    <source>
        <dbReference type="EMBL" id="GFJ77510.1"/>
    </source>
</evidence>
<keyword evidence="2" id="KW-1185">Reference proteome</keyword>
<reference evidence="1 2" key="1">
    <citation type="submission" date="2020-03" db="EMBL/GenBank/DDBJ databases">
        <title>Whole genome shotgun sequence of Phytohabitans houttuyneae NBRC 108639.</title>
        <authorList>
            <person name="Komaki H."/>
            <person name="Tamura T."/>
        </authorList>
    </citation>
    <scope>NUCLEOTIDE SEQUENCE [LARGE SCALE GENOMIC DNA]</scope>
    <source>
        <strain evidence="1 2">NBRC 108639</strain>
    </source>
</reference>
<dbReference type="AlphaFoldDB" id="A0A6V8K1P9"/>
<sequence>MAGLYDDQVDRNVYDPRRAAEFVRELAATTDAQLVEEIRAAADVVLRLAEVWRGGPGWPHGPMDRDAYATATVAAKSLAALPSGTPLSAVTVAVGPILNGWWPERPEAAAALHEAVERLRRVAMHKTTLVSDARWITSHGGG</sequence>
<evidence type="ECO:0000313" key="2">
    <source>
        <dbReference type="Proteomes" id="UP000482800"/>
    </source>
</evidence>
<comment type="caution">
    <text evidence="1">The sequence shown here is derived from an EMBL/GenBank/DDBJ whole genome shotgun (WGS) entry which is preliminary data.</text>
</comment>
<gene>
    <name evidence="1" type="ORF">Phou_016900</name>
</gene>
<name>A0A6V8K1P9_9ACTN</name>
<dbReference type="Proteomes" id="UP000482800">
    <property type="component" value="Unassembled WGS sequence"/>
</dbReference>
<reference evidence="1 2" key="2">
    <citation type="submission" date="2020-03" db="EMBL/GenBank/DDBJ databases">
        <authorList>
            <person name="Ichikawa N."/>
            <person name="Kimura A."/>
            <person name="Kitahashi Y."/>
            <person name="Uohara A."/>
        </authorList>
    </citation>
    <scope>NUCLEOTIDE SEQUENCE [LARGE SCALE GENOMIC DNA]</scope>
    <source>
        <strain evidence="1 2">NBRC 108639</strain>
    </source>
</reference>
<dbReference type="EMBL" id="BLPF01000001">
    <property type="protein sequence ID" value="GFJ77510.1"/>
    <property type="molecule type" value="Genomic_DNA"/>
</dbReference>
<accession>A0A6V8K1P9</accession>
<proteinExistence type="predicted"/>
<organism evidence="1 2">
    <name type="scientific">Phytohabitans houttuyneae</name>
    <dbReference type="NCBI Taxonomy" id="1076126"/>
    <lineage>
        <taxon>Bacteria</taxon>
        <taxon>Bacillati</taxon>
        <taxon>Actinomycetota</taxon>
        <taxon>Actinomycetes</taxon>
        <taxon>Micromonosporales</taxon>
        <taxon>Micromonosporaceae</taxon>
    </lineage>
</organism>
<protein>
    <submittedName>
        <fullName evidence="1">Uncharacterized protein</fullName>
    </submittedName>
</protein>